<accession>A0A2H0C6E6</accession>
<dbReference type="Gene3D" id="3.40.50.10140">
    <property type="entry name" value="Toll/interleukin-1 receptor homology (TIR) domain"/>
    <property type="match status" value="1"/>
</dbReference>
<feature type="domain" description="TIR" evidence="1">
    <location>
        <begin position="1"/>
        <end position="116"/>
    </location>
</feature>
<comment type="caution">
    <text evidence="2">The sequence shown here is derived from an EMBL/GenBank/DDBJ whole genome shotgun (WGS) entry which is preliminary data.</text>
</comment>
<evidence type="ECO:0000313" key="2">
    <source>
        <dbReference type="EMBL" id="PIP64888.1"/>
    </source>
</evidence>
<protein>
    <recommendedName>
        <fullName evidence="1">TIR domain-containing protein</fullName>
    </recommendedName>
</protein>
<dbReference type="InterPro" id="IPR000157">
    <property type="entry name" value="TIR_dom"/>
</dbReference>
<dbReference type="Proteomes" id="UP000230802">
    <property type="component" value="Unassembled WGS sequence"/>
</dbReference>
<feature type="non-terminal residue" evidence="2">
    <location>
        <position position="1"/>
    </location>
</feature>
<sequence length="200" mass="23142">DRFLGRVFKQSFENYAGFSVFLAHEDISPATEWELKIIKEMKNSDVVIPLITKNYRNSEFTDQELGMALAWEKIILPIKLADINPYGFIKKFQALKCKNDEYSVINGVVSTVLVLIESKEFNKHRNVVIESVVKAFCQSSSFKMTRTIIGILTKINKFTDDQITSFKKAIKNNDQIYKEYYALPGFKKILREQHKIVIDS</sequence>
<dbReference type="InterPro" id="IPR035897">
    <property type="entry name" value="Toll_tir_struct_dom_sf"/>
</dbReference>
<evidence type="ECO:0000259" key="1">
    <source>
        <dbReference type="PROSITE" id="PS50104"/>
    </source>
</evidence>
<organism evidence="2 3">
    <name type="scientific">Candidatus Roizmanbacteria bacterium CG22_combo_CG10-13_8_21_14_all_33_16</name>
    <dbReference type="NCBI Taxonomy" id="1974859"/>
    <lineage>
        <taxon>Bacteria</taxon>
        <taxon>Candidatus Roizmaniibacteriota</taxon>
    </lineage>
</organism>
<dbReference type="AlphaFoldDB" id="A0A2H0C6E6"/>
<proteinExistence type="predicted"/>
<dbReference type="EMBL" id="PCTD01000003">
    <property type="protein sequence ID" value="PIP64888.1"/>
    <property type="molecule type" value="Genomic_DNA"/>
</dbReference>
<dbReference type="GO" id="GO:0007165">
    <property type="term" value="P:signal transduction"/>
    <property type="evidence" value="ECO:0007669"/>
    <property type="project" value="InterPro"/>
</dbReference>
<evidence type="ECO:0000313" key="3">
    <source>
        <dbReference type="Proteomes" id="UP000230802"/>
    </source>
</evidence>
<dbReference type="Pfam" id="PF13676">
    <property type="entry name" value="TIR_2"/>
    <property type="match status" value="1"/>
</dbReference>
<dbReference type="PROSITE" id="PS50104">
    <property type="entry name" value="TIR"/>
    <property type="match status" value="1"/>
</dbReference>
<dbReference type="SUPFAM" id="SSF52200">
    <property type="entry name" value="Toll/Interleukin receptor TIR domain"/>
    <property type="match status" value="1"/>
</dbReference>
<name>A0A2H0C6E6_9BACT</name>
<reference evidence="2 3" key="1">
    <citation type="submission" date="2017-09" db="EMBL/GenBank/DDBJ databases">
        <title>Depth-based differentiation of microbial function through sediment-hosted aquifers and enrichment of novel symbionts in the deep terrestrial subsurface.</title>
        <authorList>
            <person name="Probst A.J."/>
            <person name="Ladd B."/>
            <person name="Jarett J.K."/>
            <person name="Geller-Mcgrath D.E."/>
            <person name="Sieber C.M."/>
            <person name="Emerson J.B."/>
            <person name="Anantharaman K."/>
            <person name="Thomas B.C."/>
            <person name="Malmstrom R."/>
            <person name="Stieglmeier M."/>
            <person name="Klingl A."/>
            <person name="Woyke T."/>
            <person name="Ryan C.M."/>
            <person name="Banfield J.F."/>
        </authorList>
    </citation>
    <scope>NUCLEOTIDE SEQUENCE [LARGE SCALE GENOMIC DNA]</scope>
    <source>
        <strain evidence="2">CG22_combo_CG10-13_8_21_14_all_33_16</strain>
    </source>
</reference>
<gene>
    <name evidence="2" type="ORF">COW96_00045</name>
</gene>